<keyword evidence="1" id="KW-0472">Membrane</keyword>
<feature type="transmembrane region" description="Helical" evidence="1">
    <location>
        <begin position="222"/>
        <end position="239"/>
    </location>
</feature>
<sequence>MGTHRTPGSAGLGTLLAAPGGGDGVFAVIAVIALWVCVAVLLVVGWRRFADHRGWRVAVLFGALLVATVHQLAYGTVPDEAHIGFRYARNIADGYGAVFNPGEYVEGYTDFAWIVLLALVRAITGADVETVAVVVGVAGVLASVLVVYALTGRILDRSNPSFAVAAAVVTAGVGSLAAYGPSGLSTSLFVLLILALAYALVSGHIVLAGVVAALAVMTRLDGLLVALVAGGWLVVVAIGRRAPASAPAVYLLGAAVPLVPWFAWRMTYYGELVPAAVVASAVRGSDSVAGRLEAGWTYFVDFALTYQAFLLVAAVTIGVLSYRRGPGARHVWLLLALAIAEVAYVVAIGGGILPAWGQLAPVPVLLTVASASGFALAAAGVTRTGTSAAGRGVALVAVALSGLSLALSITRMLPGMHELRTVNSELTDIGQWLGARLPAGTAVSALPAGALADAAGSGLYIVDPSGTTDEHLARHPGDHAYVVGTRMPSVVVDAAGGYLPERTCRIRSEYAGPYEVVPFRRAGDGPPRWVELYLHRPQAAQLTDTLAADPRFVAEPC</sequence>
<reference evidence="2 3" key="1">
    <citation type="submission" date="2019-07" db="EMBL/GenBank/DDBJ databases">
        <title>R&amp;d 2014.</title>
        <authorList>
            <person name="Klenk H.-P."/>
        </authorList>
    </citation>
    <scope>NUCLEOTIDE SEQUENCE [LARGE SCALE GENOMIC DNA]</scope>
    <source>
        <strain evidence="2 3">DSM 43194</strain>
    </source>
</reference>
<name>A0A660CED5_9PSEU</name>
<proteinExistence type="predicted"/>
<evidence type="ECO:0000256" key="1">
    <source>
        <dbReference type="SAM" id="Phobius"/>
    </source>
</evidence>
<feature type="transmembrane region" description="Helical" evidence="1">
    <location>
        <begin position="393"/>
        <end position="413"/>
    </location>
</feature>
<feature type="transmembrane region" description="Helical" evidence="1">
    <location>
        <begin position="332"/>
        <end position="356"/>
    </location>
</feature>
<feature type="transmembrane region" description="Helical" evidence="1">
    <location>
        <begin position="296"/>
        <end position="320"/>
    </location>
</feature>
<evidence type="ECO:0000313" key="3">
    <source>
        <dbReference type="Proteomes" id="UP000317303"/>
    </source>
</evidence>
<dbReference type="EMBL" id="VLJV01000001">
    <property type="protein sequence ID" value="TWH21900.1"/>
    <property type="molecule type" value="Genomic_DNA"/>
</dbReference>
<dbReference type="AlphaFoldDB" id="A0A660CED5"/>
<gene>
    <name evidence="2" type="ORF">JD82_03770</name>
</gene>
<feature type="transmembrane region" description="Helical" evidence="1">
    <location>
        <begin position="188"/>
        <end position="216"/>
    </location>
</feature>
<organism evidence="2 3">
    <name type="scientific">Prauserella rugosa</name>
    <dbReference type="NCBI Taxonomy" id="43354"/>
    <lineage>
        <taxon>Bacteria</taxon>
        <taxon>Bacillati</taxon>
        <taxon>Actinomycetota</taxon>
        <taxon>Actinomycetes</taxon>
        <taxon>Pseudonocardiales</taxon>
        <taxon>Pseudonocardiaceae</taxon>
        <taxon>Prauserella</taxon>
    </lineage>
</organism>
<feature type="transmembrane region" description="Helical" evidence="1">
    <location>
        <begin position="246"/>
        <end position="264"/>
    </location>
</feature>
<feature type="transmembrane region" description="Helical" evidence="1">
    <location>
        <begin position="57"/>
        <end position="77"/>
    </location>
</feature>
<accession>A0A660CED5</accession>
<keyword evidence="1" id="KW-1133">Transmembrane helix</keyword>
<protein>
    <recommendedName>
        <fullName evidence="4">4-amino-4-deoxy-L-arabinose transferase-like glycosyltransferase</fullName>
    </recommendedName>
</protein>
<evidence type="ECO:0008006" key="4">
    <source>
        <dbReference type="Google" id="ProtNLM"/>
    </source>
</evidence>
<keyword evidence="1" id="KW-0812">Transmembrane</keyword>
<dbReference type="Proteomes" id="UP000317303">
    <property type="component" value="Unassembled WGS sequence"/>
</dbReference>
<keyword evidence="3" id="KW-1185">Reference proteome</keyword>
<feature type="transmembrane region" description="Helical" evidence="1">
    <location>
        <begin position="131"/>
        <end position="150"/>
    </location>
</feature>
<comment type="caution">
    <text evidence="2">The sequence shown here is derived from an EMBL/GenBank/DDBJ whole genome shotgun (WGS) entry which is preliminary data.</text>
</comment>
<feature type="transmembrane region" description="Helical" evidence="1">
    <location>
        <begin position="25"/>
        <end position="45"/>
    </location>
</feature>
<feature type="transmembrane region" description="Helical" evidence="1">
    <location>
        <begin position="107"/>
        <end position="124"/>
    </location>
</feature>
<evidence type="ECO:0000313" key="2">
    <source>
        <dbReference type="EMBL" id="TWH21900.1"/>
    </source>
</evidence>
<feature type="transmembrane region" description="Helical" evidence="1">
    <location>
        <begin position="162"/>
        <end position="181"/>
    </location>
</feature>
<feature type="transmembrane region" description="Helical" evidence="1">
    <location>
        <begin position="362"/>
        <end position="381"/>
    </location>
</feature>